<dbReference type="PANTHER" id="PTHR43785">
    <property type="entry name" value="GAMMA-GLUTAMYLPUTRESCINE SYNTHETASE"/>
    <property type="match status" value="1"/>
</dbReference>
<comment type="similarity">
    <text evidence="1 5">Belongs to the glutamine synthetase family.</text>
</comment>
<name>A0ABS6EPS8_9FIRM</name>
<protein>
    <submittedName>
        <fullName evidence="8">Glutamine synthetase family protein</fullName>
    </submittedName>
</protein>
<evidence type="ECO:0000259" key="6">
    <source>
        <dbReference type="PROSITE" id="PS51986"/>
    </source>
</evidence>
<dbReference type="InterPro" id="IPR008147">
    <property type="entry name" value="Gln_synt_N"/>
</dbReference>
<evidence type="ECO:0000256" key="1">
    <source>
        <dbReference type="ARBA" id="ARBA00009897"/>
    </source>
</evidence>
<dbReference type="SMART" id="SM01230">
    <property type="entry name" value="Gln-synt_C"/>
    <property type="match status" value="1"/>
</dbReference>
<evidence type="ECO:0000259" key="7">
    <source>
        <dbReference type="PROSITE" id="PS51987"/>
    </source>
</evidence>
<keyword evidence="4" id="KW-0067">ATP-binding</keyword>
<dbReference type="Proteomes" id="UP000783588">
    <property type="component" value="Unassembled WGS sequence"/>
</dbReference>
<keyword evidence="2" id="KW-0436">Ligase</keyword>
<comment type="caution">
    <text evidence="8">The sequence shown here is derived from an EMBL/GenBank/DDBJ whole genome shotgun (WGS) entry which is preliminary data.</text>
</comment>
<dbReference type="RefSeq" id="WP_216469351.1">
    <property type="nucleotide sequence ID" value="NZ_JAHLQI010000002.1"/>
</dbReference>
<dbReference type="Pfam" id="PF03951">
    <property type="entry name" value="Gln-synt_N"/>
    <property type="match status" value="1"/>
</dbReference>
<proteinExistence type="inferred from homology"/>
<keyword evidence="3" id="KW-0547">Nucleotide-binding</keyword>
<evidence type="ECO:0000256" key="2">
    <source>
        <dbReference type="ARBA" id="ARBA00022598"/>
    </source>
</evidence>
<feature type="domain" description="GS catalytic" evidence="7">
    <location>
        <begin position="108"/>
        <end position="440"/>
    </location>
</feature>
<evidence type="ECO:0000256" key="3">
    <source>
        <dbReference type="ARBA" id="ARBA00022741"/>
    </source>
</evidence>
<dbReference type="EMBL" id="JAHLQI010000002">
    <property type="protein sequence ID" value="MBU5489694.1"/>
    <property type="molecule type" value="Genomic_DNA"/>
</dbReference>
<gene>
    <name evidence="8" type="ORF">KQI75_03465</name>
</gene>
<evidence type="ECO:0000313" key="9">
    <source>
        <dbReference type="Proteomes" id="UP000783588"/>
    </source>
</evidence>
<dbReference type="PANTHER" id="PTHR43785:SF12">
    <property type="entry name" value="TYPE-1 GLUTAMINE SYNTHETASE 2"/>
    <property type="match status" value="1"/>
</dbReference>
<keyword evidence="9" id="KW-1185">Reference proteome</keyword>
<dbReference type="InterPro" id="IPR008146">
    <property type="entry name" value="Gln_synth_cat_dom"/>
</dbReference>
<organism evidence="8 9">
    <name type="scientific">Butyricicoccus intestinisimiae</name>
    <dbReference type="NCBI Taxonomy" id="2841509"/>
    <lineage>
        <taxon>Bacteria</taxon>
        <taxon>Bacillati</taxon>
        <taxon>Bacillota</taxon>
        <taxon>Clostridia</taxon>
        <taxon>Eubacteriales</taxon>
        <taxon>Butyricicoccaceae</taxon>
        <taxon>Butyricicoccus</taxon>
    </lineage>
</organism>
<dbReference type="PROSITE" id="PS51987">
    <property type="entry name" value="GS_CATALYTIC"/>
    <property type="match status" value="1"/>
</dbReference>
<dbReference type="PROSITE" id="PS51986">
    <property type="entry name" value="GS_BETA_GRASP"/>
    <property type="match status" value="1"/>
</dbReference>
<dbReference type="Pfam" id="PF00120">
    <property type="entry name" value="Gln-synt_C"/>
    <property type="match status" value="1"/>
</dbReference>
<accession>A0ABS6EPS8</accession>
<evidence type="ECO:0000256" key="5">
    <source>
        <dbReference type="PROSITE-ProRule" id="PRU01330"/>
    </source>
</evidence>
<evidence type="ECO:0000256" key="4">
    <source>
        <dbReference type="ARBA" id="ARBA00022840"/>
    </source>
</evidence>
<feature type="domain" description="GS beta-grasp" evidence="6">
    <location>
        <begin position="16"/>
        <end position="101"/>
    </location>
</feature>
<sequence length="440" mass="50007">MNTYTFQEVMQYVMENDVKFIRLAFCDIFGTQKNISIMPRELSRAFREGISIDASSIRGFANANRSDLLLFPEPSTLSVLPWRPSQGRVVRFFCDIKYPDGTPFECDARQVLRQAQSDMKKLGYSVKIGTECEFYLLKQDEEGLPTKTPHDNASYMDIAPLDKGENVRRQICLTLEEMNLRPEASHHETGPGQNEIDFAYDSAVTAADNLITFRGVVKTMASVNGLYASFLPKIYRDHPGNGLHINLSLFQNGENVFHGEGDGHSPVAESFMMGILTRCYEMSAFLNPLVNSYERLGVYEAPRYITWSHQNRSQLIRIPAAHGVNNRMELRSPDPCANPYLAFSLLIRAGMEGIRRELKLCDPCNLNLYDVPASMVREYDCLPNTLMEAIRAAQDSTFVREALPEKILDAYLSAKTSEWRRYSDAQDKSSVIDSLYFYSY</sequence>
<reference evidence="8 9" key="1">
    <citation type="submission" date="2021-06" db="EMBL/GenBank/DDBJ databases">
        <authorList>
            <person name="Sun Q."/>
            <person name="Li D."/>
        </authorList>
    </citation>
    <scope>NUCLEOTIDE SEQUENCE [LARGE SCALE GENOMIC DNA]</scope>
    <source>
        <strain evidence="8 9">MSJd-7</strain>
    </source>
</reference>
<evidence type="ECO:0000313" key="8">
    <source>
        <dbReference type="EMBL" id="MBU5489694.1"/>
    </source>
</evidence>